<reference evidence="2" key="1">
    <citation type="submission" date="2022-08" db="EMBL/GenBank/DDBJ databases">
        <authorList>
            <consortium name="DOE Joint Genome Institute"/>
            <person name="Min B."/>
            <person name="Riley R."/>
            <person name="Sierra-Patev S."/>
            <person name="Naranjo-Ortiz M."/>
            <person name="Looney B."/>
            <person name="Konkel Z."/>
            <person name="Slot J.C."/>
            <person name="Sakamoto Y."/>
            <person name="Steenwyk J.L."/>
            <person name="Rokas A."/>
            <person name="Carro J."/>
            <person name="Camarero S."/>
            <person name="Ferreira P."/>
            <person name="Molpeceres G."/>
            <person name="Ruiz-Duenas F.J."/>
            <person name="Serrano A."/>
            <person name="Henrissat B."/>
            <person name="Drula E."/>
            <person name="Hughes K.W."/>
            <person name="Mata J.L."/>
            <person name="Ishikawa N.K."/>
            <person name="Vargas-Isla R."/>
            <person name="Ushijima S."/>
            <person name="Smith C.A."/>
            <person name="Ahrendt S."/>
            <person name="Andreopoulos W."/>
            <person name="He G."/>
            <person name="Labutti K."/>
            <person name="Lipzen A."/>
            <person name="Ng V."/>
            <person name="Sandor L."/>
            <person name="Barry K."/>
            <person name="Martinez A.T."/>
            <person name="Xiao Y."/>
            <person name="Gibbons J.G."/>
            <person name="Terashima K."/>
            <person name="Hibbett D.S."/>
            <person name="Grigoriev I.V."/>
        </authorList>
    </citation>
    <scope>NUCLEOTIDE SEQUENCE</scope>
    <source>
        <strain evidence="2">TFB10827</strain>
    </source>
</reference>
<evidence type="ECO:0000313" key="2">
    <source>
        <dbReference type="EMBL" id="KAJ4001782.1"/>
    </source>
</evidence>
<feature type="compositionally biased region" description="Polar residues" evidence="1">
    <location>
        <begin position="115"/>
        <end position="137"/>
    </location>
</feature>
<dbReference type="EMBL" id="MU790506">
    <property type="protein sequence ID" value="KAJ4001782.1"/>
    <property type="molecule type" value="Genomic_DNA"/>
</dbReference>
<feature type="region of interest" description="Disordered" evidence="1">
    <location>
        <begin position="395"/>
        <end position="422"/>
    </location>
</feature>
<gene>
    <name evidence="2" type="ORF">F5050DRAFT_1802871</name>
</gene>
<feature type="compositionally biased region" description="Basic and acidic residues" evidence="1">
    <location>
        <begin position="522"/>
        <end position="532"/>
    </location>
</feature>
<keyword evidence="3" id="KW-1185">Reference proteome</keyword>
<protein>
    <submittedName>
        <fullName evidence="2">Uncharacterized protein</fullName>
    </submittedName>
</protein>
<feature type="compositionally biased region" description="Low complexity" evidence="1">
    <location>
        <begin position="492"/>
        <end position="510"/>
    </location>
</feature>
<evidence type="ECO:0000256" key="1">
    <source>
        <dbReference type="SAM" id="MobiDB-lite"/>
    </source>
</evidence>
<accession>A0ABQ8QSW4</accession>
<feature type="region of interest" description="Disordered" evidence="1">
    <location>
        <begin position="464"/>
        <end position="573"/>
    </location>
</feature>
<sequence length="652" mass="72257">MPLHRRMIEDEIVEDSEPEREAARQLQTNNGAVPNVLLSRIYTKDIHEDFTRIMPSTSIIDLSGACFHSSRGQPKLTSNHLDDSLIESPSQLNREPLLDLKQGFEEKNGHVIDISDSSINPLQPANSNPKPMSGSNQLLLDLSDYDSELDNTLPELRLARFAHINARPAGPSKSKVTPSLAIRTMSTSAGASRPAPAKKTAAQNLVQRLSDEFTADSVSRLLVCVCCDLTWTTRKSVPQKFSHIRTCAKKHGVKDDTLINMIRKGIENAPVIQSKDKGKAAVSDVSAPNTFFDEVMNNAAPKKRTRRQEIPSTIRDIGQMRNAIMSRARTVVAKGNSNIRAFREYRISERLSDSDPSNGFLPTLTPRFGKSNLASRSGLQARPMFHENGECLRFSPSFSTPTPPLSPAVQPLLPSPASSLPGVDTEAHQVLMDTDAPNLETSSTPLKYKRPAFCARSSLSPPPIYLSSSSNQTNPNISKTLGAPNSPPFTPSPRKLTLLTSSLSHPTSSPSDEEMGQYGDDAYLHYEPDNDIRSSPIPNRSLFGTSSPVRLSKKLTKSRSRSPAALRRREKASTRERDVADETWVEDLRKRILADTALHLRILRFEPIHFDVFLSKVGIQQPSAKVKLHLREFLDKQAINFYGAEPVGRRRR</sequence>
<name>A0ABQ8QSW4_9AGAR</name>
<feature type="compositionally biased region" description="Polar residues" evidence="1">
    <location>
        <begin position="536"/>
        <end position="549"/>
    </location>
</feature>
<feature type="compositionally biased region" description="Low complexity" evidence="1">
    <location>
        <begin position="407"/>
        <end position="421"/>
    </location>
</feature>
<evidence type="ECO:0000313" key="3">
    <source>
        <dbReference type="Proteomes" id="UP001163828"/>
    </source>
</evidence>
<proteinExistence type="predicted"/>
<dbReference type="Proteomes" id="UP001163828">
    <property type="component" value="Unassembled WGS sequence"/>
</dbReference>
<organism evidence="2 3">
    <name type="scientific">Lentinula boryana</name>
    <dbReference type="NCBI Taxonomy" id="40481"/>
    <lineage>
        <taxon>Eukaryota</taxon>
        <taxon>Fungi</taxon>
        <taxon>Dikarya</taxon>
        <taxon>Basidiomycota</taxon>
        <taxon>Agaricomycotina</taxon>
        <taxon>Agaricomycetes</taxon>
        <taxon>Agaricomycetidae</taxon>
        <taxon>Agaricales</taxon>
        <taxon>Marasmiineae</taxon>
        <taxon>Omphalotaceae</taxon>
        <taxon>Lentinula</taxon>
    </lineage>
</organism>
<comment type="caution">
    <text evidence="2">The sequence shown here is derived from an EMBL/GenBank/DDBJ whole genome shotgun (WGS) entry which is preliminary data.</text>
</comment>
<feature type="region of interest" description="Disordered" evidence="1">
    <location>
        <begin position="111"/>
        <end position="137"/>
    </location>
</feature>
<feature type="compositionally biased region" description="Basic residues" evidence="1">
    <location>
        <begin position="551"/>
        <end position="570"/>
    </location>
</feature>